<feature type="region of interest" description="Disordered" evidence="1">
    <location>
        <begin position="343"/>
        <end position="365"/>
    </location>
</feature>
<dbReference type="PANTHER" id="PTHR23028">
    <property type="entry name" value="ACETYLTRANSFERASE"/>
    <property type="match status" value="1"/>
</dbReference>
<feature type="transmembrane region" description="Helical" evidence="2">
    <location>
        <begin position="231"/>
        <end position="248"/>
    </location>
</feature>
<dbReference type="GO" id="GO:0016020">
    <property type="term" value="C:membrane"/>
    <property type="evidence" value="ECO:0007669"/>
    <property type="project" value="TreeGrafter"/>
</dbReference>
<feature type="transmembrane region" description="Helical" evidence="2">
    <location>
        <begin position="91"/>
        <end position="110"/>
    </location>
</feature>
<feature type="transmembrane region" description="Helical" evidence="2">
    <location>
        <begin position="148"/>
        <end position="166"/>
    </location>
</feature>
<evidence type="ECO:0000256" key="2">
    <source>
        <dbReference type="SAM" id="Phobius"/>
    </source>
</evidence>
<dbReference type="InterPro" id="IPR050879">
    <property type="entry name" value="Acyltransferase_3"/>
</dbReference>
<feature type="transmembrane region" description="Helical" evidence="2">
    <location>
        <begin position="12"/>
        <end position="33"/>
    </location>
</feature>
<dbReference type="Pfam" id="PF01757">
    <property type="entry name" value="Acyl_transf_3"/>
    <property type="match status" value="1"/>
</dbReference>
<feature type="transmembrane region" description="Helical" evidence="2">
    <location>
        <begin position="283"/>
        <end position="301"/>
    </location>
</feature>
<dbReference type="OrthoDB" id="9796461at2"/>
<feature type="transmembrane region" description="Helical" evidence="2">
    <location>
        <begin position="53"/>
        <end position="70"/>
    </location>
</feature>
<comment type="caution">
    <text evidence="4">The sequence shown here is derived from an EMBL/GenBank/DDBJ whole genome shotgun (WGS) entry which is preliminary data.</text>
</comment>
<proteinExistence type="predicted"/>
<dbReference type="RefSeq" id="WP_105331839.1">
    <property type="nucleotide sequence ID" value="NZ_PUHY01000012.1"/>
</dbReference>
<feature type="transmembrane region" description="Helical" evidence="2">
    <location>
        <begin position="307"/>
        <end position="328"/>
    </location>
</feature>
<feature type="compositionally biased region" description="Polar residues" evidence="1">
    <location>
        <begin position="344"/>
        <end position="365"/>
    </location>
</feature>
<evidence type="ECO:0000259" key="3">
    <source>
        <dbReference type="Pfam" id="PF01757"/>
    </source>
</evidence>
<evidence type="ECO:0000313" key="4">
    <source>
        <dbReference type="EMBL" id="PQO32827.1"/>
    </source>
</evidence>
<dbReference type="GO" id="GO:0016747">
    <property type="term" value="F:acyltransferase activity, transferring groups other than amino-acyl groups"/>
    <property type="evidence" value="ECO:0007669"/>
    <property type="project" value="InterPro"/>
</dbReference>
<keyword evidence="2" id="KW-0472">Membrane</keyword>
<gene>
    <name evidence="4" type="ORF">C5Y83_21840</name>
</gene>
<dbReference type="GO" id="GO:0000271">
    <property type="term" value="P:polysaccharide biosynthetic process"/>
    <property type="evidence" value="ECO:0007669"/>
    <property type="project" value="TreeGrafter"/>
</dbReference>
<feature type="domain" description="Acyltransferase 3" evidence="3">
    <location>
        <begin position="12"/>
        <end position="323"/>
    </location>
</feature>
<dbReference type="InterPro" id="IPR002656">
    <property type="entry name" value="Acyl_transf_3_dom"/>
</dbReference>
<evidence type="ECO:0000313" key="5">
    <source>
        <dbReference type="Proteomes" id="UP000238322"/>
    </source>
</evidence>
<dbReference type="EMBL" id="PUHY01000012">
    <property type="protein sequence ID" value="PQO32827.1"/>
    <property type="molecule type" value="Genomic_DNA"/>
</dbReference>
<dbReference type="PANTHER" id="PTHR23028:SF53">
    <property type="entry name" value="ACYL_TRANSF_3 DOMAIN-CONTAINING PROTEIN"/>
    <property type="match status" value="1"/>
</dbReference>
<accession>A0A2S8FKZ6</accession>
<protein>
    <recommendedName>
        <fullName evidence="3">Acyltransferase 3 domain-containing protein</fullName>
    </recommendedName>
</protein>
<reference evidence="4 5" key="1">
    <citation type="submission" date="2018-02" db="EMBL/GenBank/DDBJ databases">
        <title>Comparative genomes isolates from brazilian mangrove.</title>
        <authorList>
            <person name="Araujo J.E."/>
            <person name="Taketani R.G."/>
            <person name="Silva M.C.P."/>
            <person name="Loureco M.V."/>
            <person name="Andreote F.D."/>
        </authorList>
    </citation>
    <scope>NUCLEOTIDE SEQUENCE [LARGE SCALE GENOMIC DNA]</scope>
    <source>
        <strain evidence="4 5">Hex-1 MGV</strain>
    </source>
</reference>
<name>A0A2S8FKZ6_9BACT</name>
<dbReference type="AlphaFoldDB" id="A0A2S8FKZ6"/>
<keyword evidence="2" id="KW-1133">Transmembrane helix</keyword>
<sequence length="365" mass="41507">MRVDANSSQSNNFDIIRFFFACIVILSHSFPIGTGSNDSEPFFMMFETTMGDLAVAGFFTISGYLILASWQRRKSLFDYMRKRFLRIYPGWLTVNLLTIIILLAMSMISLREFLNWIPGILILKQFETSKAFATNIYSGTINGSLWSIPYEWACYLVLMGIGFAQLLRSPRRLAIFTGVVLLVAAAINVGADIYELSVHPRLFLLIKTSSFFLVGSCFYEYREKIEFHKTWFFVSLAGCLLAGLVPIVKPLILPVAMTYAVFYAAFQRRICFHHFGKYGDFSYGIYLYAFPIQQMIVYANGGSMNPFLLFLLATPASILAGIASWYGVERWCLPRRRRRETANLHPSTAGSDQDNSTHLSTDQFN</sequence>
<organism evidence="4 5">
    <name type="scientific">Blastopirellula marina</name>
    <dbReference type="NCBI Taxonomy" id="124"/>
    <lineage>
        <taxon>Bacteria</taxon>
        <taxon>Pseudomonadati</taxon>
        <taxon>Planctomycetota</taxon>
        <taxon>Planctomycetia</taxon>
        <taxon>Pirellulales</taxon>
        <taxon>Pirellulaceae</taxon>
        <taxon>Blastopirellula</taxon>
    </lineage>
</organism>
<dbReference type="Proteomes" id="UP000238322">
    <property type="component" value="Unassembled WGS sequence"/>
</dbReference>
<keyword evidence="2" id="KW-0812">Transmembrane</keyword>
<evidence type="ECO:0000256" key="1">
    <source>
        <dbReference type="SAM" id="MobiDB-lite"/>
    </source>
</evidence>
<feature type="transmembrane region" description="Helical" evidence="2">
    <location>
        <begin position="173"/>
        <end position="190"/>
    </location>
</feature>